<keyword evidence="2" id="KW-1185">Reference proteome</keyword>
<comment type="caution">
    <text evidence="1">The sequence shown here is derived from an EMBL/GenBank/DDBJ whole genome shotgun (WGS) entry which is preliminary data.</text>
</comment>
<dbReference type="EMBL" id="SOGN01000049">
    <property type="protein sequence ID" value="TFC78348.1"/>
    <property type="molecule type" value="Genomic_DNA"/>
</dbReference>
<evidence type="ECO:0000313" key="2">
    <source>
        <dbReference type="Proteomes" id="UP000298433"/>
    </source>
</evidence>
<dbReference type="OrthoDB" id="5105541at2"/>
<accession>A0A4R8XLJ2</accession>
<dbReference type="Proteomes" id="UP000298433">
    <property type="component" value="Unassembled WGS sequence"/>
</dbReference>
<reference evidence="1 2" key="1">
    <citation type="submission" date="2019-03" db="EMBL/GenBank/DDBJ databases">
        <title>Genomics of glacier-inhabiting Cryobacterium strains.</title>
        <authorList>
            <person name="Liu Q."/>
            <person name="Xin Y.-H."/>
        </authorList>
    </citation>
    <scope>NUCLEOTIDE SEQUENCE [LARGE SCALE GENOMIC DNA]</scope>
    <source>
        <strain evidence="1 2">TMT2-48-2</strain>
    </source>
</reference>
<evidence type="ECO:0000313" key="1">
    <source>
        <dbReference type="EMBL" id="TFC78348.1"/>
    </source>
</evidence>
<organism evidence="1 2">
    <name type="scientific">Cryobacterium cheniae</name>
    <dbReference type="NCBI Taxonomy" id="1259262"/>
    <lineage>
        <taxon>Bacteria</taxon>
        <taxon>Bacillati</taxon>
        <taxon>Actinomycetota</taxon>
        <taxon>Actinomycetes</taxon>
        <taxon>Micrococcales</taxon>
        <taxon>Microbacteriaceae</taxon>
        <taxon>Cryobacterium</taxon>
    </lineage>
</organism>
<protein>
    <submittedName>
        <fullName evidence="1">Uncharacterized protein</fullName>
    </submittedName>
</protein>
<dbReference type="RefSeq" id="WP_134370764.1">
    <property type="nucleotide sequence ID" value="NZ_SOGN01000049.1"/>
</dbReference>
<dbReference type="AlphaFoldDB" id="A0A4R8XLJ2"/>
<gene>
    <name evidence="1" type="ORF">E3T23_12560</name>
</gene>
<proteinExistence type="predicted"/>
<sequence>MTCSELLPETVVAAAVAPGLSAVEFTANPGYATPAAYSIGQRGGTACAASNGVVPEPGGTAPGYRGVTLLILPDSVDQWERYATMYASALSTVTATYGEAGGVQCFGRGNDSSCTANILVHGAWIDLEIQGIEVATNVDDRGVAARVQPLLEAVVGRVSRASAAGPLWQPPADTATLPADCSYATAAEVADALTVPGVSIGGDGGSGGGWSLLAAATEDAGVDRCLWFLEDETTFVGYMAALHGGAWAFDRAAELLVPTGALQVVEEPIVGVDRATFGCGFHLGCSLNAVIGGNWVRLNAESSPESNVDELKAKLIGLAGHVAGRIN</sequence>
<name>A0A4R8XLJ2_9MICO</name>